<sequence length="551" mass="62857">MLIANAQCELEARGLEVHYETLALSERATSVINVQHQVNPDVLDLRPYADEVDDLLLIEMAHQLRANQSTNYTLLILSGCCNFTCVGLRSLVHAVGKAMRQLDCSCTDLSIPMLQVLATGIEHLDEVNFSSCQQLSSEDDALGWISGLMGPQSSRTRCRRLLSLDISSCNNVRDQGISHIVRGCKLLHVLSLKRCHQLTNATLRRIGKHGVHLRTLDLSGCYAMSSAGLLEMVQGTTLLQSLNLEGCLRMREEILASVTKACPALQTFNLTGCHEITDAGINTLAERLIFARKAHSYRGLEPYVDGLLIKYSIQEQTIRSSATLRLQAFYRGYIGRCVANSKSKLLEQVSASYKIWRFYTCWRIRRALDLRVKQRKLFNRSAVRIQRLITGVPGRASITDSQVEEQRLVLKAISAVKIQAAFRGFWTRRHFMFVRKYLERFRLEQNFLLRERAADRLQKFIRARCGISHFESLMALNQSRRMAQCDAVVKLQRLYRAFATRRGYRQLLMAIAKQQEENLRLNQIAVNVQSKWRGYRGRQYDLSLRRARANS</sequence>
<dbReference type="OrthoDB" id="2153609at2759"/>
<dbReference type="PANTHER" id="PTHR13318">
    <property type="entry name" value="PARTNER OF PAIRED, ISOFORM B-RELATED"/>
    <property type="match status" value="1"/>
</dbReference>
<evidence type="ECO:0000313" key="3">
    <source>
        <dbReference type="Proteomes" id="UP000054928"/>
    </source>
</evidence>
<dbReference type="STRING" id="4781.A0A0P1B3K9"/>
<proteinExistence type="predicted"/>
<dbReference type="Pfam" id="PF00612">
    <property type="entry name" value="IQ"/>
    <property type="match status" value="4"/>
</dbReference>
<dbReference type="SMART" id="SM00367">
    <property type="entry name" value="LRR_CC"/>
    <property type="match status" value="5"/>
</dbReference>
<dbReference type="GO" id="GO:0031146">
    <property type="term" value="P:SCF-dependent proteasomal ubiquitin-dependent protein catabolic process"/>
    <property type="evidence" value="ECO:0007669"/>
    <property type="project" value="TreeGrafter"/>
</dbReference>
<keyword evidence="3" id="KW-1185">Reference proteome</keyword>
<feature type="domain" description="F-box/LRR-repeat protein 15-like leucin rich repeat" evidence="1">
    <location>
        <begin position="59"/>
        <end position="227"/>
    </location>
</feature>
<organism evidence="2 3">
    <name type="scientific">Plasmopara halstedii</name>
    <name type="common">Downy mildew of sunflower</name>
    <dbReference type="NCBI Taxonomy" id="4781"/>
    <lineage>
        <taxon>Eukaryota</taxon>
        <taxon>Sar</taxon>
        <taxon>Stramenopiles</taxon>
        <taxon>Oomycota</taxon>
        <taxon>Peronosporomycetes</taxon>
        <taxon>Peronosporales</taxon>
        <taxon>Peronosporaceae</taxon>
        <taxon>Plasmopara</taxon>
    </lineage>
</organism>
<protein>
    <submittedName>
        <fullName evidence="2">F-box protein containing LRR</fullName>
    </submittedName>
</protein>
<dbReference type="PROSITE" id="PS50096">
    <property type="entry name" value="IQ"/>
    <property type="match status" value="4"/>
</dbReference>
<dbReference type="RefSeq" id="XP_024584913.1">
    <property type="nucleotide sequence ID" value="XM_024719633.1"/>
</dbReference>
<accession>A0A0P1B3K9</accession>
<dbReference type="GeneID" id="36401417"/>
<dbReference type="AlphaFoldDB" id="A0A0P1B3K9"/>
<dbReference type="InterPro" id="IPR032675">
    <property type="entry name" value="LRR_dom_sf"/>
</dbReference>
<evidence type="ECO:0000259" key="1">
    <source>
        <dbReference type="Pfam" id="PF25372"/>
    </source>
</evidence>
<evidence type="ECO:0000313" key="2">
    <source>
        <dbReference type="EMBL" id="CEG48544.1"/>
    </source>
</evidence>
<dbReference type="Proteomes" id="UP000054928">
    <property type="component" value="Unassembled WGS sequence"/>
</dbReference>
<dbReference type="PANTHER" id="PTHR13318:SF190">
    <property type="entry name" value="PARTNER OF PAIRED, ISOFORM B"/>
    <property type="match status" value="1"/>
</dbReference>
<reference evidence="3" key="1">
    <citation type="submission" date="2014-09" db="EMBL/GenBank/DDBJ databases">
        <authorList>
            <person name="Sharma Rahul"/>
            <person name="Thines Marco"/>
        </authorList>
    </citation>
    <scope>NUCLEOTIDE SEQUENCE [LARGE SCALE GENOMIC DNA]</scope>
</reference>
<dbReference type="InterPro" id="IPR000048">
    <property type="entry name" value="IQ_motif_EF-hand-BS"/>
</dbReference>
<dbReference type="InterPro" id="IPR057207">
    <property type="entry name" value="FBXL15_LRR"/>
</dbReference>
<dbReference type="Pfam" id="PF25372">
    <property type="entry name" value="DUF7885"/>
    <property type="match status" value="1"/>
</dbReference>
<dbReference type="GO" id="GO:0019005">
    <property type="term" value="C:SCF ubiquitin ligase complex"/>
    <property type="evidence" value="ECO:0007669"/>
    <property type="project" value="TreeGrafter"/>
</dbReference>
<dbReference type="SMART" id="SM00015">
    <property type="entry name" value="IQ"/>
    <property type="match status" value="6"/>
</dbReference>
<dbReference type="InterPro" id="IPR006553">
    <property type="entry name" value="Leu-rich_rpt_Cys-con_subtyp"/>
</dbReference>
<name>A0A0P1B3K9_PLAHL</name>
<dbReference type="Gene3D" id="1.20.5.190">
    <property type="match status" value="1"/>
</dbReference>
<dbReference type="Gene3D" id="3.80.10.10">
    <property type="entry name" value="Ribonuclease Inhibitor"/>
    <property type="match status" value="1"/>
</dbReference>
<dbReference type="SUPFAM" id="SSF52047">
    <property type="entry name" value="RNI-like"/>
    <property type="match status" value="1"/>
</dbReference>
<dbReference type="EMBL" id="CCYD01002939">
    <property type="protein sequence ID" value="CEG48544.1"/>
    <property type="molecule type" value="Genomic_DNA"/>
</dbReference>